<evidence type="ECO:0000256" key="6">
    <source>
        <dbReference type="PROSITE-ProRule" id="PRU01371"/>
    </source>
</evidence>
<feature type="region of interest" description="Disordered" evidence="7">
    <location>
        <begin position="221"/>
        <end position="240"/>
    </location>
</feature>
<feature type="compositionally biased region" description="Polar residues" evidence="7">
    <location>
        <begin position="390"/>
        <end position="400"/>
    </location>
</feature>
<feature type="non-terminal residue" evidence="9">
    <location>
        <position position="489"/>
    </location>
</feature>
<keyword evidence="3 6" id="KW-0863">Zinc-finger</keyword>
<evidence type="ECO:0000256" key="3">
    <source>
        <dbReference type="ARBA" id="ARBA00022771"/>
    </source>
</evidence>
<accession>A0A7K6WJM4</accession>
<feature type="domain" description="C2HC/C3H-type" evidence="8">
    <location>
        <begin position="451"/>
        <end position="480"/>
    </location>
</feature>
<proteinExistence type="inferred from homology"/>
<dbReference type="PANTHER" id="PTHR14649">
    <property type="entry name" value="ZINC FINGER C2HC DOMAIN-CONTAINING PROTEIN 1C"/>
    <property type="match status" value="1"/>
</dbReference>
<dbReference type="OrthoDB" id="10255185at2759"/>
<feature type="domain" description="C2HC/C3H-type" evidence="8">
    <location>
        <begin position="343"/>
        <end position="372"/>
    </location>
</feature>
<keyword evidence="5" id="KW-0175">Coiled coil</keyword>
<name>A0A7K6WJM4_STECA</name>
<sequence>PPVDSVVAAAKFVPSSQLKHQKNNFQHKLILNREESLKDPYAQKSRSYLYSFFAERSKYISRHGDFSPARLQSKHLTRQTKNLPAVSVASWKGVDRAYPLKPVSHHKGVSVPVVVTAEHGNFTYMEEAQKSRPSSVSNRQSPVGRSQLAAALCPRTAEPEQSASHLHRTDLPYVLKLEADGQNMEKEIRKKEALLIEKLRRTQESLRRIQREKELLVKAEERREREAGRTHERRAAKHSEEKTLQVAVGLCDGGVQSAEATIPKPGTTLHPQELAMRKLKKEQLVASNSKIQGHTPMECFASCSELALKCSPSPSALSDQDSGNQPSAEVLHMQAASAVEQVGLEQCSFCGRNFLCTRLEKHMSVCSKSKCSKRKVFDSRKARAKGTDLEQYQQQKSSESPQDKLPRKNHWRRKHEFLIQTVRQARQVQEVLSKGGKVSDLSMLPPIENPDYVACPCCKRRFAPQAAERHIPICKTIRNRPPPPPQKKR</sequence>
<feature type="non-terminal residue" evidence="9">
    <location>
        <position position="1"/>
    </location>
</feature>
<dbReference type="InterPro" id="IPR049899">
    <property type="entry name" value="Znf_C2HC_C3H"/>
</dbReference>
<dbReference type="AlphaFoldDB" id="A0A7K6WJM4"/>
<feature type="compositionally biased region" description="Basic and acidic residues" evidence="7">
    <location>
        <begin position="221"/>
        <end position="230"/>
    </location>
</feature>
<evidence type="ECO:0000313" key="9">
    <source>
        <dbReference type="EMBL" id="NWX47591.1"/>
    </source>
</evidence>
<evidence type="ECO:0000313" key="10">
    <source>
        <dbReference type="Proteomes" id="UP000516988"/>
    </source>
</evidence>
<evidence type="ECO:0000256" key="4">
    <source>
        <dbReference type="ARBA" id="ARBA00022833"/>
    </source>
</evidence>
<keyword evidence="10" id="KW-1185">Reference proteome</keyword>
<keyword evidence="2" id="KW-0479">Metal-binding</keyword>
<dbReference type="GO" id="GO:0008270">
    <property type="term" value="F:zinc ion binding"/>
    <property type="evidence" value="ECO:0007669"/>
    <property type="project" value="UniProtKB-KW"/>
</dbReference>
<organism evidence="9 10">
    <name type="scientific">Steatornis caripensis</name>
    <name type="common">Oilbird</name>
    <dbReference type="NCBI Taxonomy" id="48435"/>
    <lineage>
        <taxon>Eukaryota</taxon>
        <taxon>Metazoa</taxon>
        <taxon>Chordata</taxon>
        <taxon>Craniata</taxon>
        <taxon>Vertebrata</taxon>
        <taxon>Euteleostomi</taxon>
        <taxon>Archelosauria</taxon>
        <taxon>Archosauria</taxon>
        <taxon>Dinosauria</taxon>
        <taxon>Saurischia</taxon>
        <taxon>Theropoda</taxon>
        <taxon>Coelurosauria</taxon>
        <taxon>Aves</taxon>
        <taxon>Neognathae</taxon>
        <taxon>Neoaves</taxon>
        <taxon>Strisores</taxon>
        <taxon>Caprimulgiformes</taxon>
        <taxon>Steatornithidae</taxon>
        <taxon>Steatornis</taxon>
    </lineage>
</organism>
<evidence type="ECO:0000256" key="7">
    <source>
        <dbReference type="SAM" id="MobiDB-lite"/>
    </source>
</evidence>
<dbReference type="PANTHER" id="PTHR14649:SF1">
    <property type="entry name" value="ZINC FINGER C2HC DOMAIN-CONTAINING PROTEIN 1C"/>
    <property type="match status" value="1"/>
</dbReference>
<dbReference type="EMBL" id="VZSC01012452">
    <property type="protein sequence ID" value="NWX47591.1"/>
    <property type="molecule type" value="Genomic_DNA"/>
</dbReference>
<dbReference type="Proteomes" id="UP000516988">
    <property type="component" value="Unassembled WGS sequence"/>
</dbReference>
<protein>
    <submittedName>
        <fullName evidence="9">ZC21C protein</fullName>
    </submittedName>
</protein>
<dbReference type="PROSITE" id="PS52027">
    <property type="entry name" value="ZF_C2HC_C3H"/>
    <property type="match status" value="2"/>
</dbReference>
<gene>
    <name evidence="9" type="primary">Zc2hc1c</name>
    <name evidence="9" type="ORF">STECAR_R07743</name>
</gene>
<reference evidence="9 10" key="1">
    <citation type="submission" date="2019-09" db="EMBL/GenBank/DDBJ databases">
        <title>Bird 10,000 Genomes (B10K) Project - Family phase.</title>
        <authorList>
            <person name="Zhang G."/>
        </authorList>
    </citation>
    <scope>NUCLEOTIDE SEQUENCE [LARGE SCALE GENOMIC DNA]</scope>
    <source>
        <strain evidence="9">OUT-0004</strain>
    </source>
</reference>
<keyword evidence="4" id="KW-0862">Zinc</keyword>
<evidence type="ECO:0000256" key="5">
    <source>
        <dbReference type="ARBA" id="ARBA00023054"/>
    </source>
</evidence>
<dbReference type="Pfam" id="PF13913">
    <property type="entry name" value="zf-C2HC_2"/>
    <property type="match status" value="2"/>
</dbReference>
<comment type="caution">
    <text evidence="9">The sequence shown here is derived from an EMBL/GenBank/DDBJ whole genome shotgun (WGS) entry which is preliminary data.</text>
</comment>
<evidence type="ECO:0000259" key="8">
    <source>
        <dbReference type="PROSITE" id="PS52027"/>
    </source>
</evidence>
<comment type="similarity">
    <text evidence="1">Belongs to the ZC2HC1 family.</text>
</comment>
<dbReference type="InterPro" id="IPR026104">
    <property type="entry name" value="ZNF_C2HC_dom_1C"/>
</dbReference>
<feature type="region of interest" description="Disordered" evidence="7">
    <location>
        <begin position="382"/>
        <end position="409"/>
    </location>
</feature>
<evidence type="ECO:0000256" key="2">
    <source>
        <dbReference type="ARBA" id="ARBA00022723"/>
    </source>
</evidence>
<evidence type="ECO:0000256" key="1">
    <source>
        <dbReference type="ARBA" id="ARBA00010843"/>
    </source>
</evidence>